<sequence length="182" mass="19843">MVHDFWDYTGAAAVVLFGVGQLFIGIAILWRTIERATLWMRGHHARATITSIDEESDSEGHRIYRSTVEFLAATGEPRRIALADTVTGRPRIGARITVVYRPNDPEHVDALGIAKGVGHLIAVPILVVVGVAAIVLPIAYLLGLDGVLAWSEQALADTIDRLDKAISGPLGRLQRLLMDWFG</sequence>
<evidence type="ECO:0000256" key="1">
    <source>
        <dbReference type="SAM" id="Phobius"/>
    </source>
</evidence>
<organism evidence="2 3">
    <name type="scientific">Nocardia alba</name>
    <dbReference type="NCBI Taxonomy" id="225051"/>
    <lineage>
        <taxon>Bacteria</taxon>
        <taxon>Bacillati</taxon>
        <taxon>Actinomycetota</taxon>
        <taxon>Actinomycetes</taxon>
        <taxon>Mycobacteriales</taxon>
        <taxon>Nocardiaceae</taxon>
        <taxon>Nocardia</taxon>
    </lineage>
</organism>
<dbReference type="EMBL" id="SMFR01000003">
    <property type="protein sequence ID" value="TCJ95702.1"/>
    <property type="molecule type" value="Genomic_DNA"/>
</dbReference>
<feature type="transmembrane region" description="Helical" evidence="1">
    <location>
        <begin position="12"/>
        <end position="33"/>
    </location>
</feature>
<keyword evidence="1" id="KW-0812">Transmembrane</keyword>
<evidence type="ECO:0000313" key="2">
    <source>
        <dbReference type="EMBL" id="TCJ95702.1"/>
    </source>
</evidence>
<dbReference type="Proteomes" id="UP000294856">
    <property type="component" value="Unassembled WGS sequence"/>
</dbReference>
<keyword evidence="1" id="KW-0472">Membrane</keyword>
<reference evidence="2 3" key="1">
    <citation type="submission" date="2019-03" db="EMBL/GenBank/DDBJ databases">
        <title>Genomic Encyclopedia of Type Strains, Phase IV (KMG-IV): sequencing the most valuable type-strain genomes for metagenomic binning, comparative biology and taxonomic classification.</title>
        <authorList>
            <person name="Goeker M."/>
        </authorList>
    </citation>
    <scope>NUCLEOTIDE SEQUENCE [LARGE SCALE GENOMIC DNA]</scope>
    <source>
        <strain evidence="2 3">DSM 44684</strain>
    </source>
</reference>
<dbReference type="AlphaFoldDB" id="A0A4R1FQ39"/>
<comment type="caution">
    <text evidence="2">The sequence shown here is derived from an EMBL/GenBank/DDBJ whole genome shotgun (WGS) entry which is preliminary data.</text>
</comment>
<feature type="transmembrane region" description="Helical" evidence="1">
    <location>
        <begin position="120"/>
        <end position="142"/>
    </location>
</feature>
<name>A0A4R1FQ39_9NOCA</name>
<keyword evidence="1" id="KW-1133">Transmembrane helix</keyword>
<evidence type="ECO:0000313" key="3">
    <source>
        <dbReference type="Proteomes" id="UP000294856"/>
    </source>
</evidence>
<protein>
    <submittedName>
        <fullName evidence="2">Uncharacterized protein DUF3592</fullName>
    </submittedName>
</protein>
<proteinExistence type="predicted"/>
<gene>
    <name evidence="2" type="ORF">DFR71_4617</name>
</gene>
<keyword evidence="3" id="KW-1185">Reference proteome</keyword>
<accession>A0A4R1FQ39</accession>